<sequence length="114" mass="12773">MIDQRLLFPQRSVILRKYSPWKGLTMPTSIQRGLFAIAGFALVVPAGAQSGTSHHEARKHDPNEVLCEKQEVLGSRLAVKKICMTRAQWDAQRQSDRDLVDRSQLTPCVRNGGC</sequence>
<name>A0ABU9Y4Z6_9SPHN</name>
<protein>
    <recommendedName>
        <fullName evidence="3">Secreted protein</fullName>
    </recommendedName>
</protein>
<evidence type="ECO:0000313" key="2">
    <source>
        <dbReference type="Proteomes" id="UP001419910"/>
    </source>
</evidence>
<gene>
    <name evidence="1" type="ORF">ABC974_14575</name>
</gene>
<evidence type="ECO:0008006" key="3">
    <source>
        <dbReference type="Google" id="ProtNLM"/>
    </source>
</evidence>
<dbReference type="RefSeq" id="WP_343891125.1">
    <property type="nucleotide sequence ID" value="NZ_BAAAEH010000039.1"/>
</dbReference>
<evidence type="ECO:0000313" key="1">
    <source>
        <dbReference type="EMBL" id="MEN2790863.1"/>
    </source>
</evidence>
<dbReference type="EMBL" id="JBDIME010000012">
    <property type="protein sequence ID" value="MEN2790863.1"/>
    <property type="molecule type" value="Genomic_DNA"/>
</dbReference>
<comment type="caution">
    <text evidence="1">The sequence shown here is derived from an EMBL/GenBank/DDBJ whole genome shotgun (WGS) entry which is preliminary data.</text>
</comment>
<organism evidence="1 2">
    <name type="scientific">Sphingomonas oligophenolica</name>
    <dbReference type="NCBI Taxonomy" id="301154"/>
    <lineage>
        <taxon>Bacteria</taxon>
        <taxon>Pseudomonadati</taxon>
        <taxon>Pseudomonadota</taxon>
        <taxon>Alphaproteobacteria</taxon>
        <taxon>Sphingomonadales</taxon>
        <taxon>Sphingomonadaceae</taxon>
        <taxon>Sphingomonas</taxon>
    </lineage>
</organism>
<reference evidence="1 2" key="1">
    <citation type="submission" date="2024-05" db="EMBL/GenBank/DDBJ databases">
        <authorList>
            <person name="Liu Q."/>
            <person name="Xin Y.-H."/>
        </authorList>
    </citation>
    <scope>NUCLEOTIDE SEQUENCE [LARGE SCALE GENOMIC DNA]</scope>
    <source>
        <strain evidence="1 2">CGMCC 1.10181</strain>
    </source>
</reference>
<dbReference type="Proteomes" id="UP001419910">
    <property type="component" value="Unassembled WGS sequence"/>
</dbReference>
<accession>A0ABU9Y4Z6</accession>
<proteinExistence type="predicted"/>
<keyword evidence="2" id="KW-1185">Reference proteome</keyword>